<name>A0A1Q9ETD9_SYMMI</name>
<dbReference type="AlphaFoldDB" id="A0A1Q9ETD9"/>
<dbReference type="EMBL" id="LSRX01000074">
    <property type="protein sequence ID" value="OLQ10661.1"/>
    <property type="molecule type" value="Genomic_DNA"/>
</dbReference>
<reference evidence="2 3" key="1">
    <citation type="submission" date="2016-02" db="EMBL/GenBank/DDBJ databases">
        <title>Genome analysis of coral dinoflagellate symbionts highlights evolutionary adaptations to a symbiotic lifestyle.</title>
        <authorList>
            <person name="Aranda M."/>
            <person name="Li Y."/>
            <person name="Liew Y.J."/>
            <person name="Baumgarten S."/>
            <person name="Simakov O."/>
            <person name="Wilson M."/>
            <person name="Piel J."/>
            <person name="Ashoor H."/>
            <person name="Bougouffa S."/>
            <person name="Bajic V.B."/>
            <person name="Ryu T."/>
            <person name="Ravasi T."/>
            <person name="Bayer T."/>
            <person name="Micklem G."/>
            <person name="Kim H."/>
            <person name="Bhak J."/>
            <person name="Lajeunesse T.C."/>
            <person name="Voolstra C.R."/>
        </authorList>
    </citation>
    <scope>NUCLEOTIDE SEQUENCE [LARGE SCALE GENOMIC DNA]</scope>
    <source>
        <strain evidence="2 3">CCMP2467</strain>
    </source>
</reference>
<accession>A0A1Q9ETD9</accession>
<gene>
    <name evidence="2" type="ORF">AK812_SmicGene5588</name>
</gene>
<evidence type="ECO:0000313" key="2">
    <source>
        <dbReference type="EMBL" id="OLQ10661.1"/>
    </source>
</evidence>
<evidence type="ECO:0000256" key="1">
    <source>
        <dbReference type="SAM" id="MobiDB-lite"/>
    </source>
</evidence>
<protein>
    <submittedName>
        <fullName evidence="2">Uncharacterized protein</fullName>
    </submittedName>
</protein>
<keyword evidence="3" id="KW-1185">Reference proteome</keyword>
<evidence type="ECO:0000313" key="3">
    <source>
        <dbReference type="Proteomes" id="UP000186817"/>
    </source>
</evidence>
<sequence>MIIALAQRRLRLQKIALASRAIEAAGAGLRVASEKADVWPPALNGDDLQLTEVAASPKASLKSFSGYEKQESGSTVTAMLDTIVEDLGKERKAMDKQEADAQVAYEKLAEDAQRSREEATRSLAEKSGVNAGLERRMLSLDQKTSTNVEGQQSANKYLAALREDCGNFVKTYQERKQARAGEVDRLESAGALLGESR</sequence>
<dbReference type="OrthoDB" id="10394924at2759"/>
<proteinExistence type="predicted"/>
<feature type="compositionally biased region" description="Basic and acidic residues" evidence="1">
    <location>
        <begin position="176"/>
        <end position="187"/>
    </location>
</feature>
<feature type="region of interest" description="Disordered" evidence="1">
    <location>
        <begin position="176"/>
        <end position="197"/>
    </location>
</feature>
<organism evidence="2 3">
    <name type="scientific">Symbiodinium microadriaticum</name>
    <name type="common">Dinoflagellate</name>
    <name type="synonym">Zooxanthella microadriatica</name>
    <dbReference type="NCBI Taxonomy" id="2951"/>
    <lineage>
        <taxon>Eukaryota</taxon>
        <taxon>Sar</taxon>
        <taxon>Alveolata</taxon>
        <taxon>Dinophyceae</taxon>
        <taxon>Suessiales</taxon>
        <taxon>Symbiodiniaceae</taxon>
        <taxon>Symbiodinium</taxon>
    </lineage>
</organism>
<dbReference type="Proteomes" id="UP000186817">
    <property type="component" value="Unassembled WGS sequence"/>
</dbReference>
<comment type="caution">
    <text evidence="2">The sequence shown here is derived from an EMBL/GenBank/DDBJ whole genome shotgun (WGS) entry which is preliminary data.</text>
</comment>